<accession>A0A523W8B9</accession>
<reference evidence="2 3" key="1">
    <citation type="submission" date="2019-03" db="EMBL/GenBank/DDBJ databases">
        <title>Metabolic potential of uncultured bacteria and archaea associated with petroleum seepage in deep-sea sediments.</title>
        <authorList>
            <person name="Dong X."/>
            <person name="Hubert C."/>
        </authorList>
    </citation>
    <scope>NUCLEOTIDE SEQUENCE [LARGE SCALE GENOMIC DNA]</scope>
    <source>
        <strain evidence="2">E29_bin52</strain>
    </source>
</reference>
<dbReference type="Proteomes" id="UP000319130">
    <property type="component" value="Unassembled WGS sequence"/>
</dbReference>
<organism evidence="2 3">
    <name type="scientific">Aerophobetes bacterium</name>
    <dbReference type="NCBI Taxonomy" id="2030807"/>
    <lineage>
        <taxon>Bacteria</taxon>
        <taxon>Candidatus Aerophobota</taxon>
    </lineage>
</organism>
<evidence type="ECO:0000256" key="1">
    <source>
        <dbReference type="ARBA" id="ARBA00023239"/>
    </source>
</evidence>
<dbReference type="GO" id="GO:0008747">
    <property type="term" value="F:N-acetylneuraminate lyase activity"/>
    <property type="evidence" value="ECO:0007669"/>
    <property type="project" value="TreeGrafter"/>
</dbReference>
<dbReference type="GO" id="GO:0019262">
    <property type="term" value="P:N-acetylneuraminate catabolic process"/>
    <property type="evidence" value="ECO:0007669"/>
    <property type="project" value="TreeGrafter"/>
</dbReference>
<dbReference type="Pfam" id="PF00701">
    <property type="entry name" value="DHDPS"/>
    <property type="match status" value="1"/>
</dbReference>
<dbReference type="PANTHER" id="PTHR42849:SF1">
    <property type="entry name" value="N-ACETYLNEURAMINATE LYASE"/>
    <property type="match status" value="1"/>
</dbReference>
<comment type="caution">
    <text evidence="2">The sequence shown here is derived from an EMBL/GenBank/DDBJ whole genome shotgun (WGS) entry which is preliminary data.</text>
</comment>
<dbReference type="InterPro" id="IPR002220">
    <property type="entry name" value="DapA-like"/>
</dbReference>
<evidence type="ECO:0000313" key="3">
    <source>
        <dbReference type="Proteomes" id="UP000319130"/>
    </source>
</evidence>
<protein>
    <recommendedName>
        <fullName evidence="4">Dihydrodipicolinate synthase family protein</fullName>
    </recommendedName>
</protein>
<dbReference type="Gene3D" id="3.20.20.70">
    <property type="entry name" value="Aldolase class I"/>
    <property type="match status" value="1"/>
</dbReference>
<keyword evidence="1" id="KW-0456">Lyase</keyword>
<evidence type="ECO:0000313" key="2">
    <source>
        <dbReference type="EMBL" id="TET63265.1"/>
    </source>
</evidence>
<dbReference type="SUPFAM" id="SSF51569">
    <property type="entry name" value="Aldolase"/>
    <property type="match status" value="1"/>
</dbReference>
<proteinExistence type="predicted"/>
<dbReference type="GO" id="GO:0005829">
    <property type="term" value="C:cytosol"/>
    <property type="evidence" value="ECO:0007669"/>
    <property type="project" value="TreeGrafter"/>
</dbReference>
<dbReference type="PANTHER" id="PTHR42849">
    <property type="entry name" value="N-ACETYLNEURAMINATE LYASE"/>
    <property type="match status" value="1"/>
</dbReference>
<sequence length="106" mass="11999">MEPQLTVSMLYGSDGIIAGSVNLVPDLIVRLYTHAKRGEMTQAMQRQRRLNSLGEIYQVGYWLSGLKTSLELKGLCSAYIGKPFPPLDHNQREKIREILVENEIIP</sequence>
<gene>
    <name evidence="2" type="ORF">E3J48_02775</name>
</gene>
<dbReference type="AlphaFoldDB" id="A0A523W8B9"/>
<name>A0A523W8B9_UNCAE</name>
<dbReference type="InterPro" id="IPR013785">
    <property type="entry name" value="Aldolase_TIM"/>
</dbReference>
<dbReference type="EMBL" id="SOIZ01000114">
    <property type="protein sequence ID" value="TET63265.1"/>
    <property type="molecule type" value="Genomic_DNA"/>
</dbReference>
<evidence type="ECO:0008006" key="4">
    <source>
        <dbReference type="Google" id="ProtNLM"/>
    </source>
</evidence>